<comment type="similarity">
    <text evidence="8">Belongs to the TsuA/YedE (TC 9.B.102) family.</text>
</comment>
<evidence type="ECO:0000256" key="4">
    <source>
        <dbReference type="ARBA" id="ARBA00022519"/>
    </source>
</evidence>
<keyword evidence="11" id="KW-1185">Reference proteome</keyword>
<dbReference type="AlphaFoldDB" id="K9H1S8"/>
<keyword evidence="6 9" id="KW-1133">Transmembrane helix</keyword>
<feature type="transmembrane region" description="Helical" evidence="9">
    <location>
        <begin position="103"/>
        <end position="126"/>
    </location>
</feature>
<feature type="transmembrane region" description="Helical" evidence="9">
    <location>
        <begin position="146"/>
        <end position="168"/>
    </location>
</feature>
<dbReference type="InterPro" id="IPR007272">
    <property type="entry name" value="Sulf_transp_TsuA/YedE"/>
</dbReference>
<dbReference type="eggNOG" id="COG2391">
    <property type="taxonomic scope" value="Bacteria"/>
</dbReference>
<dbReference type="EMBL" id="ANHY01000004">
    <property type="protein sequence ID" value="EKV32175.1"/>
    <property type="molecule type" value="Genomic_DNA"/>
</dbReference>
<evidence type="ECO:0000313" key="11">
    <source>
        <dbReference type="Proteomes" id="UP000009881"/>
    </source>
</evidence>
<keyword evidence="7 9" id="KW-0472">Membrane</keyword>
<reference evidence="10 11" key="1">
    <citation type="journal article" date="2013" name="Genome Announc.">
        <title>Draft Genome Sequence of an Alphaproteobacterium, Caenispirillum salinarum AK4(T), Isolated from a Solar Saltern.</title>
        <authorList>
            <person name="Khatri I."/>
            <person name="Singh A."/>
            <person name="Korpole S."/>
            <person name="Pinnaka A.K."/>
            <person name="Subramanian S."/>
        </authorList>
    </citation>
    <scope>NUCLEOTIDE SEQUENCE [LARGE SCALE GENOMIC DNA]</scope>
    <source>
        <strain evidence="10 11">AK4</strain>
    </source>
</reference>
<evidence type="ECO:0000256" key="9">
    <source>
        <dbReference type="SAM" id="Phobius"/>
    </source>
</evidence>
<evidence type="ECO:0000256" key="5">
    <source>
        <dbReference type="ARBA" id="ARBA00022692"/>
    </source>
</evidence>
<accession>K9H1S8</accession>
<dbReference type="Proteomes" id="UP000009881">
    <property type="component" value="Unassembled WGS sequence"/>
</dbReference>
<comment type="subcellular location">
    <subcellularLocation>
        <location evidence="1">Cell inner membrane</location>
        <topology evidence="1">Multi-pass membrane protein</topology>
    </subcellularLocation>
</comment>
<dbReference type="STRING" id="1238182.C882_3239"/>
<dbReference type="PATRIC" id="fig|1238182.3.peg.987"/>
<dbReference type="PANTHER" id="PTHR30574">
    <property type="entry name" value="INNER MEMBRANE PROTEIN YEDE"/>
    <property type="match status" value="1"/>
</dbReference>
<keyword evidence="5 9" id="KW-0812">Transmembrane</keyword>
<dbReference type="GO" id="GO:0005886">
    <property type="term" value="C:plasma membrane"/>
    <property type="evidence" value="ECO:0007669"/>
    <property type="project" value="UniProtKB-SubCell"/>
</dbReference>
<keyword evidence="2" id="KW-0813">Transport</keyword>
<evidence type="ECO:0000256" key="8">
    <source>
        <dbReference type="ARBA" id="ARBA00035655"/>
    </source>
</evidence>
<gene>
    <name evidence="10" type="ORF">C882_3239</name>
</gene>
<evidence type="ECO:0000256" key="3">
    <source>
        <dbReference type="ARBA" id="ARBA00022475"/>
    </source>
</evidence>
<evidence type="ECO:0000313" key="10">
    <source>
        <dbReference type="EMBL" id="EKV32175.1"/>
    </source>
</evidence>
<dbReference type="PANTHER" id="PTHR30574:SF1">
    <property type="entry name" value="SULPHUR TRANSPORT DOMAIN-CONTAINING PROTEIN"/>
    <property type="match status" value="1"/>
</dbReference>
<feature type="transmembrane region" description="Helical" evidence="9">
    <location>
        <begin position="69"/>
        <end position="91"/>
    </location>
</feature>
<name>K9H1S8_9PROT</name>
<dbReference type="RefSeq" id="WP_009539436.1">
    <property type="nucleotide sequence ID" value="NZ_ANHY01000004.1"/>
</dbReference>
<keyword evidence="3" id="KW-1003">Cell membrane</keyword>
<evidence type="ECO:0000256" key="6">
    <source>
        <dbReference type="ARBA" id="ARBA00022989"/>
    </source>
</evidence>
<evidence type="ECO:0000256" key="2">
    <source>
        <dbReference type="ARBA" id="ARBA00022448"/>
    </source>
</evidence>
<feature type="transmembrane region" description="Helical" evidence="9">
    <location>
        <begin position="12"/>
        <end position="29"/>
    </location>
</feature>
<dbReference type="Pfam" id="PF04143">
    <property type="entry name" value="Sulf_transp"/>
    <property type="match status" value="1"/>
</dbReference>
<sequence>MLSLTDKAWSPYAAGVVIGLLQIPAFLLADTALGASSSFVSVAGYVASVFDPAVRDMDYFAKYMTSTKYAWQSALVVGIALGALISTRLAKTRRPRMSPLWRAALPVSGFGGRAAMAFAGGFVMLFGARMAGGCTSGHGISGVGQLAVGSILTIVAMFVGGIAVAMMYRKV</sequence>
<evidence type="ECO:0000256" key="1">
    <source>
        <dbReference type="ARBA" id="ARBA00004429"/>
    </source>
</evidence>
<comment type="caution">
    <text evidence="10">The sequence shown here is derived from an EMBL/GenBank/DDBJ whole genome shotgun (WGS) entry which is preliminary data.</text>
</comment>
<keyword evidence="4" id="KW-0997">Cell inner membrane</keyword>
<evidence type="ECO:0000256" key="7">
    <source>
        <dbReference type="ARBA" id="ARBA00023136"/>
    </source>
</evidence>
<proteinExistence type="inferred from homology"/>
<organism evidence="10 11">
    <name type="scientific">Caenispirillum salinarum AK4</name>
    <dbReference type="NCBI Taxonomy" id="1238182"/>
    <lineage>
        <taxon>Bacteria</taxon>
        <taxon>Pseudomonadati</taxon>
        <taxon>Pseudomonadota</taxon>
        <taxon>Alphaproteobacteria</taxon>
        <taxon>Rhodospirillales</taxon>
        <taxon>Novispirillaceae</taxon>
        <taxon>Caenispirillum</taxon>
    </lineage>
</organism>
<protein>
    <submittedName>
        <fullName evidence="10">YeeE/YedE family protein</fullName>
    </submittedName>
</protein>